<name>A0AB34IFE5_PRYPA</name>
<evidence type="ECO:0000313" key="2">
    <source>
        <dbReference type="EMBL" id="KAL1498844.1"/>
    </source>
</evidence>
<proteinExistence type="predicted"/>
<dbReference type="PANTHER" id="PTHR47032">
    <property type="entry name" value="UDP-D-XYLOSE:L-FUCOSE ALPHA-1,3-D-XYLOSYLTRANSFERASE-RELATED"/>
    <property type="match status" value="1"/>
</dbReference>
<organism evidence="2 3">
    <name type="scientific">Prymnesium parvum</name>
    <name type="common">Toxic golden alga</name>
    <dbReference type="NCBI Taxonomy" id="97485"/>
    <lineage>
        <taxon>Eukaryota</taxon>
        <taxon>Haptista</taxon>
        <taxon>Haptophyta</taxon>
        <taxon>Prymnesiophyceae</taxon>
        <taxon>Prymnesiales</taxon>
        <taxon>Prymnesiaceae</taxon>
        <taxon>Prymnesium</taxon>
    </lineage>
</organism>
<dbReference type="GO" id="GO:0005794">
    <property type="term" value="C:Golgi apparatus"/>
    <property type="evidence" value="ECO:0007669"/>
    <property type="project" value="TreeGrafter"/>
</dbReference>
<evidence type="ECO:0000259" key="1">
    <source>
        <dbReference type="Pfam" id="PF03407"/>
    </source>
</evidence>
<dbReference type="GO" id="GO:0016757">
    <property type="term" value="F:glycosyltransferase activity"/>
    <property type="evidence" value="ECO:0007669"/>
    <property type="project" value="TreeGrafter"/>
</dbReference>
<dbReference type="PANTHER" id="PTHR47032:SF1">
    <property type="entry name" value="UDP-D-XYLOSE:L-FUCOSE ALPHA-1,3-D-XYLOSYLTRANSFERASE-RELATED"/>
    <property type="match status" value="1"/>
</dbReference>
<dbReference type="InterPro" id="IPR005069">
    <property type="entry name" value="Nucl-diP-sugar_transferase"/>
</dbReference>
<gene>
    <name evidence="2" type="ORF">AB1Y20_013370</name>
</gene>
<accession>A0AB34IFE5</accession>
<dbReference type="AlphaFoldDB" id="A0AB34IFE5"/>
<protein>
    <recommendedName>
        <fullName evidence="1">Nucleotide-diphospho-sugar transferase domain-containing protein</fullName>
    </recommendedName>
</protein>
<evidence type="ECO:0000313" key="3">
    <source>
        <dbReference type="Proteomes" id="UP001515480"/>
    </source>
</evidence>
<dbReference type="Proteomes" id="UP001515480">
    <property type="component" value="Unassembled WGS sequence"/>
</dbReference>
<keyword evidence="3" id="KW-1185">Reference proteome</keyword>
<feature type="domain" description="Nucleotide-diphospho-sugar transferase" evidence="1">
    <location>
        <begin position="85"/>
        <end position="285"/>
    </location>
</feature>
<reference evidence="2 3" key="1">
    <citation type="journal article" date="2024" name="Science">
        <title>Giant polyketide synthase enzymes in the biosynthesis of giant marine polyether toxins.</title>
        <authorList>
            <person name="Fallon T.R."/>
            <person name="Shende V.V."/>
            <person name="Wierzbicki I.H."/>
            <person name="Pendleton A.L."/>
            <person name="Watervoot N.F."/>
            <person name="Auber R.P."/>
            <person name="Gonzalez D.J."/>
            <person name="Wisecaver J.H."/>
            <person name="Moore B.S."/>
        </authorList>
    </citation>
    <scope>NUCLEOTIDE SEQUENCE [LARGE SCALE GENOMIC DNA]</scope>
    <source>
        <strain evidence="2 3">12B1</strain>
    </source>
</reference>
<dbReference type="EMBL" id="JBGBPQ010000026">
    <property type="protein sequence ID" value="KAL1498844.1"/>
    <property type="molecule type" value="Genomic_DNA"/>
</dbReference>
<dbReference type="Pfam" id="PF03407">
    <property type="entry name" value="Nucleotid_trans"/>
    <property type="match status" value="1"/>
</dbReference>
<sequence>MAASPSPPPLWPLLASSEPSTVAQRLSLVQLDARMQRLVDPLVAARAGAPTASPPSRGVIIALFANAGFLPFLKNLLCGMDRVGVTNHLVLAFDNQTCPRLSQPFGLRGSTTCTFPYSHKPLTETGIARYRSLEFNRMVMQRPLWVLHWLRSGYEVLQVDLDVSWLADPQPLFRSARYAAHDLLFQSEGGHGFNAGFYLARPKRGAVTVLSAWTADLMRQAESKAFEEQHSLGRSLSRHNRSVPLLVEKLNTSEFPNGKIWWQYREPKSKRDTYVVHCNWVKSNKKGRLVRDNLWALDAEDSQCAAEWDPLAEGCVRYCRPFRYCAPAVRCVPEACATLVRDGWHAMALREGGCNSSSYPRSKRADGS</sequence>
<comment type="caution">
    <text evidence="2">The sequence shown here is derived from an EMBL/GenBank/DDBJ whole genome shotgun (WGS) entry which is preliminary data.</text>
</comment>
<dbReference type="InterPro" id="IPR052636">
    <property type="entry name" value="UDP-D-xylose:L-fucose_XylT"/>
</dbReference>